<proteinExistence type="predicted"/>
<feature type="region of interest" description="Disordered" evidence="1">
    <location>
        <begin position="109"/>
        <end position="134"/>
    </location>
</feature>
<protein>
    <submittedName>
        <fullName evidence="3">Uncharacterized protein</fullName>
    </submittedName>
</protein>
<dbReference type="InterPro" id="IPR011009">
    <property type="entry name" value="Kinase-like_dom_sf"/>
</dbReference>
<dbReference type="AlphaFoldDB" id="A0A914V967"/>
<dbReference type="Proteomes" id="UP000887566">
    <property type="component" value="Unplaced"/>
</dbReference>
<dbReference type="Gene3D" id="1.10.510.10">
    <property type="entry name" value="Transferase(Phosphotransferase) domain 1"/>
    <property type="match status" value="1"/>
</dbReference>
<keyword evidence="2" id="KW-1185">Reference proteome</keyword>
<evidence type="ECO:0000313" key="3">
    <source>
        <dbReference type="WBParaSite" id="PSAMB.scaffold16988size1216.g37106.t1"/>
    </source>
</evidence>
<evidence type="ECO:0000256" key="1">
    <source>
        <dbReference type="SAM" id="MobiDB-lite"/>
    </source>
</evidence>
<organism evidence="2 3">
    <name type="scientific">Plectus sambesii</name>
    <dbReference type="NCBI Taxonomy" id="2011161"/>
    <lineage>
        <taxon>Eukaryota</taxon>
        <taxon>Metazoa</taxon>
        <taxon>Ecdysozoa</taxon>
        <taxon>Nematoda</taxon>
        <taxon>Chromadorea</taxon>
        <taxon>Plectida</taxon>
        <taxon>Plectina</taxon>
        <taxon>Plectoidea</taxon>
        <taxon>Plectidae</taxon>
        <taxon>Plectus</taxon>
    </lineage>
</organism>
<dbReference type="WBParaSite" id="PSAMB.scaffold16988size1216.g37106.t1">
    <property type="protein sequence ID" value="PSAMB.scaffold16988size1216.g37106.t1"/>
    <property type="gene ID" value="PSAMB.scaffold16988size1216.g37106"/>
</dbReference>
<feature type="region of interest" description="Disordered" evidence="1">
    <location>
        <begin position="167"/>
        <end position="200"/>
    </location>
</feature>
<dbReference type="SUPFAM" id="SSF56112">
    <property type="entry name" value="Protein kinase-like (PK-like)"/>
    <property type="match status" value="1"/>
</dbReference>
<sequence>MLRGRRPFDLSVHFNARQARDMLALTPLAIPVEWSDDLISFIGHLINADPARRITNIEMFGRHPYMERIDLKAVLRRRMAPVFIPNMNTLNCDPTFELEEMIIESKPLHKKKKRLQRERKRSSQTDPAATAKDNERAAVLAAIDQEFKVYNREELLKNEEERVAKLEQELGIKPPPEQDAIGKILGRTDSNPIRKRSGQV</sequence>
<feature type="compositionally biased region" description="Basic residues" evidence="1">
    <location>
        <begin position="109"/>
        <end position="122"/>
    </location>
</feature>
<accession>A0A914V967</accession>
<reference evidence="3" key="1">
    <citation type="submission" date="2022-11" db="UniProtKB">
        <authorList>
            <consortium name="WormBaseParasite"/>
        </authorList>
    </citation>
    <scope>IDENTIFICATION</scope>
</reference>
<name>A0A914V967_9BILA</name>
<evidence type="ECO:0000313" key="2">
    <source>
        <dbReference type="Proteomes" id="UP000887566"/>
    </source>
</evidence>